<dbReference type="AlphaFoldDB" id="A0AAD9P6Q5"/>
<comment type="caution">
    <text evidence="1">The sequence shown here is derived from an EMBL/GenBank/DDBJ whole genome shotgun (WGS) entry which is preliminary data.</text>
</comment>
<dbReference type="Proteomes" id="UP001209878">
    <property type="component" value="Unassembled WGS sequence"/>
</dbReference>
<gene>
    <name evidence="1" type="ORF">NP493_114g00016</name>
</gene>
<evidence type="ECO:0000313" key="1">
    <source>
        <dbReference type="EMBL" id="KAK2189139.1"/>
    </source>
</evidence>
<protein>
    <submittedName>
        <fullName evidence="1">Uncharacterized protein</fullName>
    </submittedName>
</protein>
<accession>A0AAD9P6Q5</accession>
<sequence length="111" mass="12447">MMFAPSESMIWFSVVTWSVRADLLKLVYFSLFVLSTSFLCSSSRIFNSLPVSPIYSAPQFLYGIWYTSSPCSASSTLSFGCTSRRLRVVWGRMAVVTPYFFSILSGAPSTY</sequence>
<name>A0AAD9P6Q5_RIDPI</name>
<keyword evidence="2" id="KW-1185">Reference proteome</keyword>
<organism evidence="1 2">
    <name type="scientific">Ridgeia piscesae</name>
    <name type="common">Tubeworm</name>
    <dbReference type="NCBI Taxonomy" id="27915"/>
    <lineage>
        <taxon>Eukaryota</taxon>
        <taxon>Metazoa</taxon>
        <taxon>Spiralia</taxon>
        <taxon>Lophotrochozoa</taxon>
        <taxon>Annelida</taxon>
        <taxon>Polychaeta</taxon>
        <taxon>Sedentaria</taxon>
        <taxon>Canalipalpata</taxon>
        <taxon>Sabellida</taxon>
        <taxon>Siboglinidae</taxon>
        <taxon>Ridgeia</taxon>
    </lineage>
</organism>
<dbReference type="EMBL" id="JAODUO010000113">
    <property type="protein sequence ID" value="KAK2189139.1"/>
    <property type="molecule type" value="Genomic_DNA"/>
</dbReference>
<evidence type="ECO:0000313" key="2">
    <source>
        <dbReference type="Proteomes" id="UP001209878"/>
    </source>
</evidence>
<reference evidence="1" key="1">
    <citation type="journal article" date="2023" name="Mol. Biol. Evol.">
        <title>Third-Generation Sequencing Reveals the Adaptive Role of the Epigenome in Three Deep-Sea Polychaetes.</title>
        <authorList>
            <person name="Perez M."/>
            <person name="Aroh O."/>
            <person name="Sun Y."/>
            <person name="Lan Y."/>
            <person name="Juniper S.K."/>
            <person name="Young C.R."/>
            <person name="Angers B."/>
            <person name="Qian P.Y."/>
        </authorList>
    </citation>
    <scope>NUCLEOTIDE SEQUENCE</scope>
    <source>
        <strain evidence="1">R07B-5</strain>
    </source>
</reference>
<proteinExistence type="predicted"/>